<keyword evidence="3" id="KW-1185">Reference proteome</keyword>
<name>A0A2K5Z5N4_MANLE</name>
<protein>
    <submittedName>
        <fullName evidence="2">Uncharacterized protein</fullName>
    </submittedName>
</protein>
<evidence type="ECO:0000313" key="3">
    <source>
        <dbReference type="Proteomes" id="UP000233140"/>
    </source>
</evidence>
<evidence type="ECO:0000313" key="2">
    <source>
        <dbReference type="Ensembl" id="ENSMLEP00000023136.1"/>
    </source>
</evidence>
<sequence length="163" mass="17635">MASLMPPYQLEGKRVRGRCGPPHSIRPLGAQQPGARFFAAAALPPRTTTRRASCGHTPGGPRQATPTRPLPFPCRSGQWRSYEWHDLPELGSLQLCCAWKPGKTLLEGEAGRGCWRLWGDGFRTPSNHPLCLDSADHSSANWLGDVAGCHFPVGLCGTLLPGD</sequence>
<evidence type="ECO:0000256" key="1">
    <source>
        <dbReference type="SAM" id="MobiDB-lite"/>
    </source>
</evidence>
<accession>A0A2K5Z5N4</accession>
<dbReference type="AlphaFoldDB" id="A0A2K5Z5N4"/>
<dbReference type="Proteomes" id="UP000233140">
    <property type="component" value="Unassembled WGS sequence"/>
</dbReference>
<reference evidence="2" key="2">
    <citation type="submission" date="2025-09" db="UniProtKB">
        <authorList>
            <consortium name="Ensembl"/>
        </authorList>
    </citation>
    <scope>IDENTIFICATION</scope>
</reference>
<proteinExistence type="predicted"/>
<dbReference type="OMA" id="WHDLPEL"/>
<dbReference type="GeneTree" id="ENSGT00860000136081"/>
<reference evidence="2" key="1">
    <citation type="submission" date="2025-08" db="UniProtKB">
        <authorList>
            <consortium name="Ensembl"/>
        </authorList>
    </citation>
    <scope>IDENTIFICATION</scope>
</reference>
<feature type="region of interest" description="Disordered" evidence="1">
    <location>
        <begin position="47"/>
        <end position="70"/>
    </location>
</feature>
<organism evidence="2 3">
    <name type="scientific">Mandrillus leucophaeus</name>
    <name type="common">Drill</name>
    <name type="synonym">Papio leucophaeus</name>
    <dbReference type="NCBI Taxonomy" id="9568"/>
    <lineage>
        <taxon>Eukaryota</taxon>
        <taxon>Metazoa</taxon>
        <taxon>Chordata</taxon>
        <taxon>Craniata</taxon>
        <taxon>Vertebrata</taxon>
        <taxon>Euteleostomi</taxon>
        <taxon>Mammalia</taxon>
        <taxon>Eutheria</taxon>
        <taxon>Euarchontoglires</taxon>
        <taxon>Primates</taxon>
        <taxon>Haplorrhini</taxon>
        <taxon>Catarrhini</taxon>
        <taxon>Cercopithecidae</taxon>
        <taxon>Cercopithecinae</taxon>
        <taxon>Mandrillus</taxon>
    </lineage>
</organism>
<dbReference type="Ensembl" id="ENSMLET00000046650.1">
    <property type="protein sequence ID" value="ENSMLEP00000023136.1"/>
    <property type="gene ID" value="ENSMLEG00000035779.1"/>
</dbReference>